<dbReference type="GO" id="GO:0000155">
    <property type="term" value="F:phosphorelay sensor kinase activity"/>
    <property type="evidence" value="ECO:0007669"/>
    <property type="project" value="InterPro"/>
</dbReference>
<evidence type="ECO:0000259" key="6">
    <source>
        <dbReference type="PROSITE" id="PS50110"/>
    </source>
</evidence>
<organism evidence="9 10">
    <name type="scientific">Oricola thermophila</name>
    <dbReference type="NCBI Taxonomy" id="2742145"/>
    <lineage>
        <taxon>Bacteria</taxon>
        <taxon>Pseudomonadati</taxon>
        <taxon>Pseudomonadota</taxon>
        <taxon>Alphaproteobacteria</taxon>
        <taxon>Hyphomicrobiales</taxon>
        <taxon>Ahrensiaceae</taxon>
        <taxon>Oricola</taxon>
    </lineage>
</organism>
<feature type="domain" description="PAC" evidence="8">
    <location>
        <begin position="252"/>
        <end position="304"/>
    </location>
</feature>
<dbReference type="EC" id="2.7.13.3" evidence="2"/>
<keyword evidence="10" id="KW-1185">Reference proteome</keyword>
<dbReference type="Pfam" id="PF00072">
    <property type="entry name" value="Response_reg"/>
    <property type="match status" value="1"/>
</dbReference>
<proteinExistence type="predicted"/>
<dbReference type="InterPro" id="IPR036890">
    <property type="entry name" value="HATPase_C_sf"/>
</dbReference>
<dbReference type="Gene3D" id="1.10.287.130">
    <property type="match status" value="1"/>
</dbReference>
<dbReference type="Proteomes" id="UP000509367">
    <property type="component" value="Chromosome"/>
</dbReference>
<protein>
    <recommendedName>
        <fullName evidence="2">histidine kinase</fullName>
        <ecNumber evidence="2">2.7.13.3</ecNumber>
    </recommendedName>
</protein>
<dbReference type="SUPFAM" id="SSF55874">
    <property type="entry name" value="ATPase domain of HSP90 chaperone/DNA topoisomerase II/histidine kinase"/>
    <property type="match status" value="1"/>
</dbReference>
<dbReference type="InterPro" id="IPR004358">
    <property type="entry name" value="Sig_transdc_His_kin-like_C"/>
</dbReference>
<dbReference type="Gene3D" id="3.40.50.2300">
    <property type="match status" value="1"/>
</dbReference>
<dbReference type="Pfam" id="PF02518">
    <property type="entry name" value="HATPase_c"/>
    <property type="match status" value="1"/>
</dbReference>
<dbReference type="InterPro" id="IPR013656">
    <property type="entry name" value="PAS_4"/>
</dbReference>
<evidence type="ECO:0000256" key="2">
    <source>
        <dbReference type="ARBA" id="ARBA00012438"/>
    </source>
</evidence>
<feature type="domain" description="Response regulatory" evidence="6">
    <location>
        <begin position="556"/>
        <end position="671"/>
    </location>
</feature>
<dbReference type="InterPro" id="IPR000700">
    <property type="entry name" value="PAS-assoc_C"/>
</dbReference>
<dbReference type="PROSITE" id="PS50110">
    <property type="entry name" value="RESPONSE_REGULATORY"/>
    <property type="match status" value="1"/>
</dbReference>
<dbReference type="SUPFAM" id="SSF55785">
    <property type="entry name" value="PYP-like sensor domain (PAS domain)"/>
    <property type="match status" value="2"/>
</dbReference>
<name>A0A6N1VD89_9HYPH</name>
<sequence length="679" mass="75073">MKRTSTADLLRPENQALVESGLNLIQQGLSIFNADMELVLWNRRFIDMFELPEEIVYHGAPFREINLFLAKRGEYGPGDPEELTRVRVERARAFQPHYFERTRPNGRMISVEGHPLAQGGWVTVYSDITETRRQEGILKARSDLLSDRLLQHSGKLAETNRQLAAANRALQETKNALEASEARMRTITSAMPAHIAYLDRSYVYRFTNNRFRDVMGLDRDALIGKPVTDFFPPNIFARVKPAIDRALAGRTAVAEYEIEGSDGEVRSIRSTFTPEFDEDENVPGTFVLSIDRTEEKAATELLVRTKRMETTAQLTSGLAHDFSNILTIVLVNLARIGKADIDDTRRQELIRSTERAARRGTRIIDNLMTFLFRQRLDAKSTNVSAILRELVRLFRASTSDSIEVVLDVPDRKIEACLDEGAFQDAVLNILFNARDAVESAHGGGTITIDLEVLDAADRHIQVRVRDTGPGFSDEALRHGHEPFFTTKPQGKGSGLGLSMVRNFADRSGGKLLIGNGSEGGAEVRLLVPVDGFEATPVEENGPAASMPHVPPADGVLVLVVDDDPEMRTLLRDHVAELGYSVMEAGSGEEAKRLVDQVHDIRMVISDIVMPGKMNGLELAGALRAAHPALPILLVSGLPPADPAVKAAKDTFPVLRKPFTRKAFANFVAGLRQEDSSNVT</sequence>
<dbReference type="CDD" id="cd00130">
    <property type="entry name" value="PAS"/>
    <property type="match status" value="1"/>
</dbReference>
<dbReference type="PRINTS" id="PR00344">
    <property type="entry name" value="BCTRLSENSOR"/>
</dbReference>
<dbReference type="PROSITE" id="PS50112">
    <property type="entry name" value="PAS"/>
    <property type="match status" value="1"/>
</dbReference>
<dbReference type="RefSeq" id="WP_175274893.1">
    <property type="nucleotide sequence ID" value="NZ_CP054836.1"/>
</dbReference>
<feature type="domain" description="PAS" evidence="7">
    <location>
        <begin position="180"/>
        <end position="250"/>
    </location>
</feature>
<feature type="domain" description="Histidine kinase" evidence="5">
    <location>
        <begin position="317"/>
        <end position="531"/>
    </location>
</feature>
<dbReference type="InterPro" id="IPR003594">
    <property type="entry name" value="HATPase_dom"/>
</dbReference>
<evidence type="ECO:0000313" key="9">
    <source>
        <dbReference type="EMBL" id="QKV16997.1"/>
    </source>
</evidence>
<dbReference type="InterPro" id="IPR035965">
    <property type="entry name" value="PAS-like_dom_sf"/>
</dbReference>
<evidence type="ECO:0000256" key="3">
    <source>
        <dbReference type="PROSITE-ProRule" id="PRU00169"/>
    </source>
</evidence>
<dbReference type="SMART" id="SM00387">
    <property type="entry name" value="HATPase_c"/>
    <property type="match status" value="1"/>
</dbReference>
<evidence type="ECO:0000259" key="5">
    <source>
        <dbReference type="PROSITE" id="PS50109"/>
    </source>
</evidence>
<reference evidence="9 10" key="1">
    <citation type="submission" date="2020-06" db="EMBL/GenBank/DDBJ databases">
        <title>Oricola thermophila sp. nov. isolated from a tidal sediments.</title>
        <authorList>
            <person name="Kwon K.K."/>
            <person name="Yang S.-H."/>
            <person name="Park M.-J."/>
        </authorList>
    </citation>
    <scope>NUCLEOTIDE SEQUENCE [LARGE SCALE GENOMIC DNA]</scope>
    <source>
        <strain evidence="9 10">MEBiC13590</strain>
    </source>
</reference>
<dbReference type="PANTHER" id="PTHR43065">
    <property type="entry name" value="SENSOR HISTIDINE KINASE"/>
    <property type="match status" value="1"/>
</dbReference>
<dbReference type="PROSITE" id="PS50109">
    <property type="entry name" value="HIS_KIN"/>
    <property type="match status" value="1"/>
</dbReference>
<dbReference type="InterPro" id="IPR036097">
    <property type="entry name" value="HisK_dim/P_sf"/>
</dbReference>
<dbReference type="KEGG" id="orm:HTY61_00205"/>
<dbReference type="NCBIfam" id="TIGR00229">
    <property type="entry name" value="sensory_box"/>
    <property type="match status" value="1"/>
</dbReference>
<evidence type="ECO:0000313" key="10">
    <source>
        <dbReference type="Proteomes" id="UP000509367"/>
    </source>
</evidence>
<dbReference type="InterPro" id="IPR001789">
    <property type="entry name" value="Sig_transdc_resp-reg_receiver"/>
</dbReference>
<evidence type="ECO:0000256" key="4">
    <source>
        <dbReference type="SAM" id="Coils"/>
    </source>
</evidence>
<evidence type="ECO:0000259" key="8">
    <source>
        <dbReference type="PROSITE" id="PS50113"/>
    </source>
</evidence>
<dbReference type="Gene3D" id="3.30.565.10">
    <property type="entry name" value="Histidine kinase-like ATPase, C-terminal domain"/>
    <property type="match status" value="1"/>
</dbReference>
<dbReference type="PANTHER" id="PTHR43065:SF42">
    <property type="entry name" value="TWO-COMPONENT SENSOR PPRA"/>
    <property type="match status" value="1"/>
</dbReference>
<dbReference type="SMART" id="SM00091">
    <property type="entry name" value="PAS"/>
    <property type="match status" value="2"/>
</dbReference>
<dbReference type="InterPro" id="IPR000014">
    <property type="entry name" value="PAS"/>
</dbReference>
<dbReference type="SUPFAM" id="SSF52172">
    <property type="entry name" value="CheY-like"/>
    <property type="match status" value="1"/>
</dbReference>
<dbReference type="EMBL" id="CP054836">
    <property type="protein sequence ID" value="QKV16997.1"/>
    <property type="molecule type" value="Genomic_DNA"/>
</dbReference>
<dbReference type="PROSITE" id="PS50113">
    <property type="entry name" value="PAC"/>
    <property type="match status" value="1"/>
</dbReference>
<feature type="coiled-coil region" evidence="4">
    <location>
        <begin position="156"/>
        <end position="190"/>
    </location>
</feature>
<dbReference type="InterPro" id="IPR005467">
    <property type="entry name" value="His_kinase_dom"/>
</dbReference>
<dbReference type="Pfam" id="PF08448">
    <property type="entry name" value="PAS_4"/>
    <property type="match status" value="1"/>
</dbReference>
<dbReference type="Gene3D" id="3.30.450.20">
    <property type="entry name" value="PAS domain"/>
    <property type="match status" value="2"/>
</dbReference>
<feature type="modified residue" description="4-aspartylphosphate" evidence="3">
    <location>
        <position position="606"/>
    </location>
</feature>
<dbReference type="SUPFAM" id="SSF47384">
    <property type="entry name" value="Homodimeric domain of signal transducing histidine kinase"/>
    <property type="match status" value="1"/>
</dbReference>
<keyword evidence="4" id="KW-0175">Coiled coil</keyword>
<accession>A0A6N1VD89</accession>
<evidence type="ECO:0000259" key="7">
    <source>
        <dbReference type="PROSITE" id="PS50112"/>
    </source>
</evidence>
<gene>
    <name evidence="9" type="ORF">HTY61_00205</name>
</gene>
<dbReference type="InterPro" id="IPR011006">
    <property type="entry name" value="CheY-like_superfamily"/>
</dbReference>
<evidence type="ECO:0000256" key="1">
    <source>
        <dbReference type="ARBA" id="ARBA00000085"/>
    </source>
</evidence>
<dbReference type="AlphaFoldDB" id="A0A6N1VD89"/>
<dbReference type="SMART" id="SM00448">
    <property type="entry name" value="REC"/>
    <property type="match status" value="1"/>
</dbReference>
<comment type="catalytic activity">
    <reaction evidence="1">
        <text>ATP + protein L-histidine = ADP + protein N-phospho-L-histidine.</text>
        <dbReference type="EC" id="2.7.13.3"/>
    </reaction>
</comment>
<keyword evidence="3" id="KW-0597">Phosphoprotein</keyword>
<dbReference type="Pfam" id="PF12860">
    <property type="entry name" value="PAS_7"/>
    <property type="match status" value="1"/>
</dbReference>